<protein>
    <submittedName>
        <fullName evidence="2">Replication protein A 70 kDa DNA-binding subunit-like</fullName>
    </submittedName>
</protein>
<dbReference type="PANTHER" id="PTHR47165">
    <property type="entry name" value="OS03G0429900 PROTEIN"/>
    <property type="match status" value="1"/>
</dbReference>
<accession>A0A3L6STI8</accession>
<gene>
    <name evidence="2" type="ORF">C2845_PM07G05320</name>
</gene>
<dbReference type="CDD" id="cd04480">
    <property type="entry name" value="RPA1_DBD_A_like"/>
    <property type="match status" value="1"/>
</dbReference>
<sequence length="253" mass="28942">MAYTLLPQLHPHEKISVICVYVARKWEYRGPTDDGPVQHVDLVLADEKGNTIYAEIPPTQIDKHASTIQENGIYVMSRFKVANLKNSYRPVHASYMIELTCFTKINIAKDPPSTFPKYMYNLVEFDDLYNFVGDQTYFLDVLGVIIEVNQPEWRPLSNQPKPALTRNLIIRNIEGNDLKLTLWGRRASEFNVDDVYNPDDPKPIVSLFVGCLMKSYMKQEYLSGSSACKWYFNPQIPEAVFLNSKLAVAVLSP</sequence>
<keyword evidence="3" id="KW-1185">Reference proteome</keyword>
<proteinExistence type="predicted"/>
<dbReference type="Gene3D" id="2.40.50.140">
    <property type="entry name" value="Nucleic acid-binding proteins"/>
    <property type="match status" value="2"/>
</dbReference>
<dbReference type="CDD" id="cd04481">
    <property type="entry name" value="RPA1_DBD_B_like"/>
    <property type="match status" value="1"/>
</dbReference>
<dbReference type="PANTHER" id="PTHR47165:SF3">
    <property type="entry name" value="RETROTRANSPOSON-LIKE PROTEIN"/>
    <property type="match status" value="1"/>
</dbReference>
<feature type="domain" description="Replication protein A 70 kDa DNA-binding subunit B/D first OB fold" evidence="1">
    <location>
        <begin position="3"/>
        <end position="105"/>
    </location>
</feature>
<name>A0A3L6STI8_PANMI</name>
<organism evidence="2 3">
    <name type="scientific">Panicum miliaceum</name>
    <name type="common">Proso millet</name>
    <name type="synonym">Broomcorn millet</name>
    <dbReference type="NCBI Taxonomy" id="4540"/>
    <lineage>
        <taxon>Eukaryota</taxon>
        <taxon>Viridiplantae</taxon>
        <taxon>Streptophyta</taxon>
        <taxon>Embryophyta</taxon>
        <taxon>Tracheophyta</taxon>
        <taxon>Spermatophyta</taxon>
        <taxon>Magnoliopsida</taxon>
        <taxon>Liliopsida</taxon>
        <taxon>Poales</taxon>
        <taxon>Poaceae</taxon>
        <taxon>PACMAD clade</taxon>
        <taxon>Panicoideae</taxon>
        <taxon>Panicodae</taxon>
        <taxon>Paniceae</taxon>
        <taxon>Panicinae</taxon>
        <taxon>Panicum</taxon>
        <taxon>Panicum sect. Panicum</taxon>
    </lineage>
</organism>
<dbReference type="GO" id="GO:0003677">
    <property type="term" value="F:DNA binding"/>
    <property type="evidence" value="ECO:0007669"/>
    <property type="project" value="UniProtKB-KW"/>
</dbReference>
<dbReference type="SUPFAM" id="SSF50249">
    <property type="entry name" value="Nucleic acid-binding proteins"/>
    <property type="match status" value="2"/>
</dbReference>
<dbReference type="InterPro" id="IPR012340">
    <property type="entry name" value="NA-bd_OB-fold"/>
</dbReference>
<comment type="caution">
    <text evidence="2">The sequence shown here is derived from an EMBL/GenBank/DDBJ whole genome shotgun (WGS) entry which is preliminary data.</text>
</comment>
<dbReference type="Pfam" id="PF02721">
    <property type="entry name" value="DUF223"/>
    <property type="match status" value="1"/>
</dbReference>
<evidence type="ECO:0000313" key="3">
    <source>
        <dbReference type="Proteomes" id="UP000275267"/>
    </source>
</evidence>
<dbReference type="OrthoDB" id="687755at2759"/>
<dbReference type="InterPro" id="IPR003871">
    <property type="entry name" value="RFA1B/D_OB_1st"/>
</dbReference>
<dbReference type="EMBL" id="PQIB02000004">
    <property type="protein sequence ID" value="RLN25325.1"/>
    <property type="molecule type" value="Genomic_DNA"/>
</dbReference>
<dbReference type="AlphaFoldDB" id="A0A3L6STI8"/>
<evidence type="ECO:0000259" key="1">
    <source>
        <dbReference type="Pfam" id="PF02721"/>
    </source>
</evidence>
<evidence type="ECO:0000313" key="2">
    <source>
        <dbReference type="EMBL" id="RLN25325.1"/>
    </source>
</evidence>
<reference evidence="3" key="1">
    <citation type="journal article" date="2019" name="Nat. Commun.">
        <title>The genome of broomcorn millet.</title>
        <authorList>
            <person name="Zou C."/>
            <person name="Miki D."/>
            <person name="Li D."/>
            <person name="Tang Q."/>
            <person name="Xiao L."/>
            <person name="Rajput S."/>
            <person name="Deng P."/>
            <person name="Jia W."/>
            <person name="Huang R."/>
            <person name="Zhang M."/>
            <person name="Sun Y."/>
            <person name="Hu J."/>
            <person name="Fu X."/>
            <person name="Schnable P.S."/>
            <person name="Li F."/>
            <person name="Zhang H."/>
            <person name="Feng B."/>
            <person name="Zhu X."/>
            <person name="Liu R."/>
            <person name="Schnable J.C."/>
            <person name="Zhu J.-K."/>
            <person name="Zhang H."/>
        </authorList>
    </citation>
    <scope>NUCLEOTIDE SEQUENCE [LARGE SCALE GENOMIC DNA]</scope>
</reference>
<dbReference type="Proteomes" id="UP000275267">
    <property type="component" value="Unassembled WGS sequence"/>
</dbReference>
<dbReference type="STRING" id="4540.A0A3L6STI8"/>